<dbReference type="PANTHER" id="PTHR33169:SF26">
    <property type="entry name" value="CONSERVED PROTEIN"/>
    <property type="match status" value="1"/>
</dbReference>
<accession>A0ABY4YI26</accession>
<sequence length="187" mass="21355">MTRRSEMLELAILGLLHDSPMHGYELRKQVHRVLGTVRAMSYGTLYPRLRLLVERDLIVEVDSPELGRRARITYAVTSAGQERFQQLLAAAGPTAWEDEAFDVHFAFFGRTNRAVRLRILEGRRARLEERLAMFRDNGPGQGPDVDGYAAELHRHGLESAERDVRWVTRLIETERSAGHRGAAQHEE</sequence>
<dbReference type="RefSeq" id="WP_252621029.1">
    <property type="nucleotide sequence ID" value="NZ_CP099490.1"/>
</dbReference>
<gene>
    <name evidence="2" type="ORF">NF557_17385</name>
</gene>
<dbReference type="SUPFAM" id="SSF46785">
    <property type="entry name" value="Winged helix' DNA-binding domain"/>
    <property type="match status" value="1"/>
</dbReference>
<organism evidence="2 3">
    <name type="scientific">Ornithinimicrobium cryptoxanthini</name>
    <dbReference type="NCBI Taxonomy" id="2934161"/>
    <lineage>
        <taxon>Bacteria</taxon>
        <taxon>Bacillati</taxon>
        <taxon>Actinomycetota</taxon>
        <taxon>Actinomycetes</taxon>
        <taxon>Micrococcales</taxon>
        <taxon>Ornithinimicrobiaceae</taxon>
        <taxon>Ornithinimicrobium</taxon>
    </lineage>
</organism>
<dbReference type="InterPro" id="IPR036388">
    <property type="entry name" value="WH-like_DNA-bd_sf"/>
</dbReference>
<dbReference type="EMBL" id="CP099490">
    <property type="protein sequence ID" value="USQ76334.1"/>
    <property type="molecule type" value="Genomic_DNA"/>
</dbReference>
<reference evidence="2" key="1">
    <citation type="submission" date="2022-06" db="EMBL/GenBank/DDBJ databases">
        <title>Ornithinimicrobium JY.X270.</title>
        <authorList>
            <person name="Huang Y."/>
        </authorList>
    </citation>
    <scope>NUCLEOTIDE SEQUENCE</scope>
    <source>
        <strain evidence="2">JY.X270</strain>
    </source>
</reference>
<feature type="domain" description="Transcription regulator PadR N-terminal" evidence="1">
    <location>
        <begin position="12"/>
        <end position="85"/>
    </location>
</feature>
<dbReference type="InterPro" id="IPR052509">
    <property type="entry name" value="Metal_resp_DNA-bind_regulator"/>
</dbReference>
<dbReference type="Gene3D" id="1.10.10.10">
    <property type="entry name" value="Winged helix-like DNA-binding domain superfamily/Winged helix DNA-binding domain"/>
    <property type="match status" value="1"/>
</dbReference>
<dbReference type="Pfam" id="PF03551">
    <property type="entry name" value="PadR"/>
    <property type="match status" value="1"/>
</dbReference>
<evidence type="ECO:0000313" key="3">
    <source>
        <dbReference type="Proteomes" id="UP001056535"/>
    </source>
</evidence>
<evidence type="ECO:0000313" key="2">
    <source>
        <dbReference type="EMBL" id="USQ76334.1"/>
    </source>
</evidence>
<proteinExistence type="predicted"/>
<protein>
    <submittedName>
        <fullName evidence="2">PadR family transcriptional regulator</fullName>
    </submittedName>
</protein>
<dbReference type="InterPro" id="IPR036390">
    <property type="entry name" value="WH_DNA-bd_sf"/>
</dbReference>
<name>A0ABY4YI26_9MICO</name>
<dbReference type="InterPro" id="IPR005149">
    <property type="entry name" value="Tscrpt_reg_PadR_N"/>
</dbReference>
<keyword evidence="3" id="KW-1185">Reference proteome</keyword>
<dbReference type="PANTHER" id="PTHR33169">
    <property type="entry name" value="PADR-FAMILY TRANSCRIPTIONAL REGULATOR"/>
    <property type="match status" value="1"/>
</dbReference>
<dbReference type="Proteomes" id="UP001056535">
    <property type="component" value="Chromosome"/>
</dbReference>
<evidence type="ECO:0000259" key="1">
    <source>
        <dbReference type="Pfam" id="PF03551"/>
    </source>
</evidence>